<feature type="binding site" evidence="21">
    <location>
        <position position="720"/>
    </location>
    <ligand>
        <name>Mg(2+)</name>
        <dbReference type="ChEBI" id="CHEBI:18420"/>
    </ligand>
</feature>
<evidence type="ECO:0000256" key="12">
    <source>
        <dbReference type="ARBA" id="ARBA00023136"/>
    </source>
</evidence>
<dbReference type="PROSITE" id="PS50011">
    <property type="entry name" value="PROTEIN_KINASE_DOM"/>
    <property type="match status" value="1"/>
</dbReference>
<dbReference type="InterPro" id="IPR013783">
    <property type="entry name" value="Ig-like_fold"/>
</dbReference>
<dbReference type="InterPro" id="IPR020635">
    <property type="entry name" value="Tyr_kinase_cat_dom"/>
</dbReference>
<keyword evidence="17" id="KW-0393">Immunoglobulin domain</keyword>
<dbReference type="GO" id="GO:0006909">
    <property type="term" value="P:phagocytosis"/>
    <property type="evidence" value="ECO:0007669"/>
    <property type="project" value="TreeGrafter"/>
</dbReference>
<feature type="chain" id="PRO_5042529193" description="receptor protein-tyrosine kinase" evidence="26">
    <location>
        <begin position="31"/>
        <end position="990"/>
    </location>
</feature>
<dbReference type="InterPro" id="IPR003961">
    <property type="entry name" value="FN3_dom"/>
</dbReference>
<dbReference type="FunFam" id="1.10.510.10:FF:000089">
    <property type="entry name" value="Tyrosine-protein kinase receptor TYRO3"/>
    <property type="match status" value="1"/>
</dbReference>
<keyword evidence="5" id="KW-0808">Transferase</keyword>
<comment type="catalytic activity">
    <reaction evidence="18">
        <text>L-tyrosyl-[protein] + ATP = O-phospho-L-tyrosyl-[protein] + ADP + H(+)</text>
        <dbReference type="Rhea" id="RHEA:10596"/>
        <dbReference type="Rhea" id="RHEA-COMP:10136"/>
        <dbReference type="Rhea" id="RHEA-COMP:20101"/>
        <dbReference type="ChEBI" id="CHEBI:15378"/>
        <dbReference type="ChEBI" id="CHEBI:30616"/>
        <dbReference type="ChEBI" id="CHEBI:46858"/>
        <dbReference type="ChEBI" id="CHEBI:61978"/>
        <dbReference type="ChEBI" id="CHEBI:456216"/>
        <dbReference type="EC" id="2.7.10.1"/>
    </reaction>
</comment>
<comment type="subcellular location">
    <subcellularLocation>
        <location evidence="1">Membrane</location>
        <topology evidence="1">Single-pass type I membrane protein</topology>
    </subcellularLocation>
</comment>
<keyword evidence="11 25" id="KW-1133">Transmembrane helix</keyword>
<evidence type="ECO:0000256" key="13">
    <source>
        <dbReference type="ARBA" id="ARBA00023137"/>
    </source>
</evidence>
<feature type="domain" description="Protein kinase" evidence="27">
    <location>
        <begin position="576"/>
        <end position="859"/>
    </location>
</feature>
<sequence length="990" mass="105752">MEQASVARCNLKFVGVVALFLLSAVFSTEALSIQRSPMNLTASVGASAELTCSVEGDRRMDVVWLRDGVDLGDVLSDHVSVREFTRFGSDGRERLQVVLKIHPVARTDAGAYRCRVEEGQRVLLSDEGFLRVEGLPSFTQDPASVSVLRGAAFNVTCAAEGPPDPVLITWFRNGAPLNHVEVSPSVLLVRGEETSAKYSCHASNARGVSVSHNALVNIKVVPTAPGSVSVPRAAAHSLNVSWVPGFEGFSTIASCVIQILRKGLTSDASITSRPTLTPHGFTSTASTTNPSTTNSSTTNSSTTTASTGPAPMPRGSASSTTANEQAWEVTAAPFPSWHVIEGLAAMATYQLRVACDNEVGRSDWSGWSQGNTTEGVPEVAPENVSLMQSGDWIDVTWAEVPPTLANGAVRGYRLIYSVHGAPPEALDAGRSARARLNVSATDGGNLTVQVLAYTAAGDGPASAELTVHLHQTVGANLGAAERADWDWTPLVAGLLAVVAALALLALFLAAARRRKDTAFGRAFRTVPPSALEEPMVSYRAKKSYSRRAIDNTLTSLGVSEELKVKLKEVMLERRQLALGKVIGEGEFGSVIEGRLVREGASSEGTKVAVKTMKLDICSRNEMEEFLSEAVCMNEFDHPNVLGLIGVCMEMSQQHRMPRPMVVIPFMQHGDLHSFLLRSRISNQPTLVPLDTLVKFMVDIAGGMEYLASKNFIHRDLAARNCMLHENMTVCVADFGLSKKIYSGDYYRQGRIAKMPVKWIALESLADRLYTSKSDVWAFGVTMWEIATRGQMPYPGIANHEIYDYLQQGHRLKQPPDCLDQLYDLMYGCWHLDPTQRPSFTSLRYELEKIAKSLPEELYVNADQLDRGRAATEFFSELGACGGGGGGCTGGAGAVWCATDKDHGAGGDAAAAAVAAAFGDLDGCGDDGDDGGAAGCCRPVASCATVHCEGAGDCAEAESRYVVPPSAANNGPGEAQASERDPAATVPDKTV</sequence>
<comment type="similarity">
    <text evidence="2">Belongs to the protein kinase superfamily. CAMK Ser/Thr protein kinase family.</text>
</comment>
<evidence type="ECO:0000259" key="29">
    <source>
        <dbReference type="PROSITE" id="PS50853"/>
    </source>
</evidence>
<dbReference type="GO" id="GO:0001779">
    <property type="term" value="P:natural killer cell differentiation"/>
    <property type="evidence" value="ECO:0007669"/>
    <property type="project" value="TreeGrafter"/>
</dbReference>
<dbReference type="PROSITE" id="PS50835">
    <property type="entry name" value="IG_LIKE"/>
    <property type="match status" value="2"/>
</dbReference>
<feature type="domain" description="Ig-like" evidence="28">
    <location>
        <begin position="136"/>
        <end position="211"/>
    </location>
</feature>
<dbReference type="GO" id="GO:0046872">
    <property type="term" value="F:metal ion binding"/>
    <property type="evidence" value="ECO:0007669"/>
    <property type="project" value="UniProtKB-KW"/>
</dbReference>
<dbReference type="InterPro" id="IPR003599">
    <property type="entry name" value="Ig_sub"/>
</dbReference>
<evidence type="ECO:0000256" key="9">
    <source>
        <dbReference type="ARBA" id="ARBA00022777"/>
    </source>
</evidence>
<dbReference type="GO" id="GO:0016477">
    <property type="term" value="P:cell migration"/>
    <property type="evidence" value="ECO:0007669"/>
    <property type="project" value="TreeGrafter"/>
</dbReference>
<reference evidence="31" key="1">
    <citation type="submission" date="2025-08" db="UniProtKB">
        <authorList>
            <consortium name="RefSeq"/>
        </authorList>
    </citation>
    <scope>IDENTIFICATION</scope>
    <source>
        <tissue evidence="31">Sperm</tissue>
    </source>
</reference>
<keyword evidence="15 31" id="KW-0675">Receptor</keyword>
<dbReference type="SMART" id="SM00408">
    <property type="entry name" value="IGc2"/>
    <property type="match status" value="2"/>
</dbReference>
<dbReference type="PIRSF" id="PIRSF000615">
    <property type="entry name" value="TyrPK_CSF1-R"/>
    <property type="match status" value="1"/>
</dbReference>
<dbReference type="GO" id="GO:0030168">
    <property type="term" value="P:platelet activation"/>
    <property type="evidence" value="ECO:0007669"/>
    <property type="project" value="TreeGrafter"/>
</dbReference>
<dbReference type="InterPro" id="IPR013098">
    <property type="entry name" value="Ig_I-set"/>
</dbReference>
<evidence type="ECO:0000256" key="10">
    <source>
        <dbReference type="ARBA" id="ARBA00022840"/>
    </source>
</evidence>
<dbReference type="InterPro" id="IPR000719">
    <property type="entry name" value="Prot_kinase_dom"/>
</dbReference>
<dbReference type="PROSITE" id="PS00109">
    <property type="entry name" value="PROTEIN_KINASE_TYR"/>
    <property type="match status" value="1"/>
</dbReference>
<dbReference type="PRINTS" id="PR00109">
    <property type="entry name" value="TYRKINASE"/>
</dbReference>
<evidence type="ECO:0000256" key="26">
    <source>
        <dbReference type="SAM" id="SignalP"/>
    </source>
</evidence>
<keyword evidence="16" id="KW-0325">Glycoprotein</keyword>
<dbReference type="CDD" id="cd00063">
    <property type="entry name" value="FN3"/>
    <property type="match status" value="1"/>
</dbReference>
<dbReference type="GO" id="GO:0007169">
    <property type="term" value="P:cell surface receptor protein tyrosine kinase signaling pathway"/>
    <property type="evidence" value="ECO:0007669"/>
    <property type="project" value="TreeGrafter"/>
</dbReference>
<dbReference type="InterPro" id="IPR001245">
    <property type="entry name" value="Ser-Thr/Tyr_kinase_cat_dom"/>
</dbReference>
<keyword evidence="6 25" id="KW-0812">Transmembrane</keyword>
<dbReference type="Gene3D" id="2.60.40.10">
    <property type="entry name" value="Immunoglobulins"/>
    <property type="match status" value="4"/>
</dbReference>
<gene>
    <name evidence="31" type="primary">AXL</name>
</gene>
<dbReference type="SUPFAM" id="SSF48726">
    <property type="entry name" value="Immunoglobulin"/>
    <property type="match status" value="2"/>
</dbReference>
<dbReference type="SMART" id="SM00409">
    <property type="entry name" value="IG"/>
    <property type="match status" value="2"/>
</dbReference>
<dbReference type="EC" id="2.7.10.1" evidence="3"/>
<proteinExistence type="inferred from homology"/>
<feature type="transmembrane region" description="Helical" evidence="25">
    <location>
        <begin position="490"/>
        <end position="511"/>
    </location>
</feature>
<dbReference type="Proteomes" id="UP001318040">
    <property type="component" value="Chromosome 29"/>
</dbReference>
<evidence type="ECO:0000256" key="16">
    <source>
        <dbReference type="ARBA" id="ARBA00023180"/>
    </source>
</evidence>
<dbReference type="InterPro" id="IPR017441">
    <property type="entry name" value="Protein_kinase_ATP_BS"/>
</dbReference>
<evidence type="ECO:0000313" key="31">
    <source>
        <dbReference type="RefSeq" id="XP_032818767.1"/>
    </source>
</evidence>
<dbReference type="Gene3D" id="1.10.510.10">
    <property type="entry name" value="Transferase(Phosphotransferase) domain 1"/>
    <property type="match status" value="1"/>
</dbReference>
<dbReference type="Pfam" id="PF13927">
    <property type="entry name" value="Ig_3"/>
    <property type="match status" value="1"/>
</dbReference>
<dbReference type="InterPro" id="IPR036116">
    <property type="entry name" value="FN3_sf"/>
</dbReference>
<dbReference type="PANTHER" id="PTHR24416">
    <property type="entry name" value="TYROSINE-PROTEIN KINASE RECEPTOR"/>
    <property type="match status" value="1"/>
</dbReference>
<dbReference type="GO" id="GO:0007399">
    <property type="term" value="P:nervous system development"/>
    <property type="evidence" value="ECO:0007669"/>
    <property type="project" value="TreeGrafter"/>
</dbReference>
<dbReference type="AlphaFoldDB" id="A0AAJ7X2L7"/>
<evidence type="ECO:0000256" key="6">
    <source>
        <dbReference type="ARBA" id="ARBA00022692"/>
    </source>
</evidence>
<dbReference type="InterPro" id="IPR036179">
    <property type="entry name" value="Ig-like_dom_sf"/>
</dbReference>
<evidence type="ECO:0000256" key="24">
    <source>
        <dbReference type="SAM" id="MobiDB-lite"/>
    </source>
</evidence>
<dbReference type="PROSITE" id="PS00107">
    <property type="entry name" value="PROTEIN_KINASE_ATP"/>
    <property type="match status" value="1"/>
</dbReference>
<feature type="active site" description="Proton acceptor" evidence="19">
    <location>
        <position position="715"/>
    </location>
</feature>
<evidence type="ECO:0000256" key="1">
    <source>
        <dbReference type="ARBA" id="ARBA00004479"/>
    </source>
</evidence>
<evidence type="ECO:0000256" key="17">
    <source>
        <dbReference type="ARBA" id="ARBA00023319"/>
    </source>
</evidence>
<evidence type="ECO:0000256" key="14">
    <source>
        <dbReference type="ARBA" id="ARBA00023157"/>
    </source>
</evidence>
<evidence type="ECO:0000256" key="22">
    <source>
        <dbReference type="PIRSR" id="PIRSR000615-4"/>
    </source>
</evidence>
<evidence type="ECO:0000256" key="15">
    <source>
        <dbReference type="ARBA" id="ARBA00023170"/>
    </source>
</evidence>
<name>A0AAJ7X2L7_PETMA</name>
<keyword evidence="26" id="KW-0732">Signal</keyword>
<evidence type="ECO:0000256" key="21">
    <source>
        <dbReference type="PIRSR" id="PIRSR000615-3"/>
    </source>
</evidence>
<dbReference type="Pfam" id="PF07714">
    <property type="entry name" value="PK_Tyr_Ser-Thr"/>
    <property type="match status" value="1"/>
</dbReference>
<evidence type="ECO:0000256" key="4">
    <source>
        <dbReference type="ARBA" id="ARBA00022553"/>
    </source>
</evidence>
<evidence type="ECO:0000256" key="7">
    <source>
        <dbReference type="ARBA" id="ARBA00022737"/>
    </source>
</evidence>
<dbReference type="FunFam" id="2.60.40.10:FF:000296">
    <property type="entry name" value="Tyrosine-protein kinase receptor TYRO3"/>
    <property type="match status" value="1"/>
</dbReference>
<dbReference type="InterPro" id="IPR007110">
    <property type="entry name" value="Ig-like_dom"/>
</dbReference>
<evidence type="ECO:0000256" key="25">
    <source>
        <dbReference type="SAM" id="Phobius"/>
    </source>
</evidence>
<keyword evidence="8 20" id="KW-0547">Nucleotide-binding</keyword>
<dbReference type="PANTHER" id="PTHR24416:SF323">
    <property type="entry name" value="TYROSINE-PROTEIN KINASE RECEPTOR UFO"/>
    <property type="match status" value="1"/>
</dbReference>
<keyword evidence="21" id="KW-0479">Metal-binding</keyword>
<accession>A0AAJ7X2L7</accession>
<feature type="region of interest" description="Disordered" evidence="24">
    <location>
        <begin position="962"/>
        <end position="990"/>
    </location>
</feature>
<feature type="signal peptide" evidence="26">
    <location>
        <begin position="1"/>
        <end position="30"/>
    </location>
</feature>
<evidence type="ECO:0000256" key="5">
    <source>
        <dbReference type="ARBA" id="ARBA00022679"/>
    </source>
</evidence>
<keyword evidence="21" id="KW-0460">Magnesium</keyword>
<feature type="domain" description="Fibronectin type-III" evidence="29">
    <location>
        <begin position="380"/>
        <end position="472"/>
    </location>
</feature>
<dbReference type="SUPFAM" id="SSF49265">
    <property type="entry name" value="Fibronectin type III"/>
    <property type="match status" value="1"/>
</dbReference>
<dbReference type="FunFam" id="3.30.200.20:FF:000509">
    <property type="entry name" value="Tyrosine-protein kinase receptor UFO"/>
    <property type="match status" value="1"/>
</dbReference>
<feature type="binding site" evidence="20">
    <location>
        <position position="719"/>
    </location>
    <ligand>
        <name>ATP</name>
        <dbReference type="ChEBI" id="CHEBI:30616"/>
    </ligand>
</feature>
<dbReference type="Gene3D" id="3.30.200.20">
    <property type="entry name" value="Phosphorylase Kinase, domain 1"/>
    <property type="match status" value="1"/>
</dbReference>
<keyword evidence="7" id="KW-0677">Repeat</keyword>
<keyword evidence="10 20" id="KW-0067">ATP-binding</keyword>
<evidence type="ECO:0000256" key="20">
    <source>
        <dbReference type="PIRSR" id="PIRSR000615-2"/>
    </source>
</evidence>
<dbReference type="GO" id="GO:0051897">
    <property type="term" value="P:positive regulation of phosphatidylinositol 3-kinase/protein kinase B signal transduction"/>
    <property type="evidence" value="ECO:0007669"/>
    <property type="project" value="TreeGrafter"/>
</dbReference>
<feature type="compositionally biased region" description="Low complexity" evidence="24">
    <location>
        <begin position="282"/>
        <end position="309"/>
    </location>
</feature>
<dbReference type="CTD" id="558"/>
<keyword evidence="13" id="KW-0829">Tyrosine-protein kinase</keyword>
<feature type="region of interest" description="Disordered" evidence="24">
    <location>
        <begin position="269"/>
        <end position="324"/>
    </location>
</feature>
<feature type="domain" description="Ig-like" evidence="28">
    <location>
        <begin position="31"/>
        <end position="125"/>
    </location>
</feature>
<evidence type="ECO:0000259" key="27">
    <source>
        <dbReference type="PROSITE" id="PS50011"/>
    </source>
</evidence>
<dbReference type="GO" id="GO:0005524">
    <property type="term" value="F:ATP binding"/>
    <property type="evidence" value="ECO:0007669"/>
    <property type="project" value="UniProtKB-UniRule"/>
</dbReference>
<feature type="site" description="Important for interaction with phosphotyrosine-binding proteins" evidence="22">
    <location>
        <position position="858"/>
    </location>
</feature>
<evidence type="ECO:0000256" key="11">
    <source>
        <dbReference type="ARBA" id="ARBA00022989"/>
    </source>
</evidence>
<keyword evidence="12 25" id="KW-0472">Membrane</keyword>
<dbReference type="GO" id="GO:0004714">
    <property type="term" value="F:transmembrane receptor protein tyrosine kinase activity"/>
    <property type="evidence" value="ECO:0007669"/>
    <property type="project" value="UniProtKB-EC"/>
</dbReference>
<protein>
    <recommendedName>
        <fullName evidence="3">receptor protein-tyrosine kinase</fullName>
        <ecNumber evidence="3">2.7.10.1</ecNumber>
    </recommendedName>
</protein>
<evidence type="ECO:0000256" key="3">
    <source>
        <dbReference type="ARBA" id="ARBA00011902"/>
    </source>
</evidence>
<dbReference type="SMART" id="SM00060">
    <property type="entry name" value="FN3"/>
    <property type="match status" value="2"/>
</dbReference>
<keyword evidence="4" id="KW-0597">Phosphoprotein</keyword>
<dbReference type="InterPro" id="IPR011009">
    <property type="entry name" value="Kinase-like_dom_sf"/>
</dbReference>
<dbReference type="SMART" id="SM00219">
    <property type="entry name" value="TyrKc"/>
    <property type="match status" value="1"/>
</dbReference>
<dbReference type="InterPro" id="IPR008266">
    <property type="entry name" value="Tyr_kinase_AS"/>
</dbReference>
<dbReference type="RefSeq" id="XP_032818767.1">
    <property type="nucleotide sequence ID" value="XM_032962876.1"/>
</dbReference>
<evidence type="ECO:0000313" key="30">
    <source>
        <dbReference type="Proteomes" id="UP001318040"/>
    </source>
</evidence>
<dbReference type="PROSITE" id="PS50853">
    <property type="entry name" value="FN3"/>
    <property type="match status" value="1"/>
</dbReference>
<organism evidence="30 31">
    <name type="scientific">Petromyzon marinus</name>
    <name type="common">Sea lamprey</name>
    <dbReference type="NCBI Taxonomy" id="7757"/>
    <lineage>
        <taxon>Eukaryota</taxon>
        <taxon>Metazoa</taxon>
        <taxon>Chordata</taxon>
        <taxon>Craniata</taxon>
        <taxon>Vertebrata</taxon>
        <taxon>Cyclostomata</taxon>
        <taxon>Hyperoartia</taxon>
        <taxon>Petromyzontiformes</taxon>
        <taxon>Petromyzontidae</taxon>
        <taxon>Petromyzon</taxon>
    </lineage>
</organism>
<evidence type="ECO:0000256" key="18">
    <source>
        <dbReference type="ARBA" id="ARBA00051243"/>
    </source>
</evidence>
<feature type="binding site" evidence="21">
    <location>
        <position position="733"/>
    </location>
    <ligand>
        <name>Mg(2+)</name>
        <dbReference type="ChEBI" id="CHEBI:18420"/>
    </ligand>
</feature>
<dbReference type="GO" id="GO:0043066">
    <property type="term" value="P:negative regulation of apoptotic process"/>
    <property type="evidence" value="ECO:0007669"/>
    <property type="project" value="TreeGrafter"/>
</dbReference>
<dbReference type="GO" id="GO:0043235">
    <property type="term" value="C:receptor complex"/>
    <property type="evidence" value="ECO:0007669"/>
    <property type="project" value="TreeGrafter"/>
</dbReference>
<evidence type="ECO:0000256" key="2">
    <source>
        <dbReference type="ARBA" id="ARBA00006692"/>
    </source>
</evidence>
<keyword evidence="14" id="KW-1015">Disulfide bond</keyword>
<feature type="binding site" evidence="23">
    <location>
        <position position="610"/>
    </location>
    <ligand>
        <name>ATP</name>
        <dbReference type="ChEBI" id="CHEBI:30616"/>
    </ligand>
</feature>
<evidence type="ECO:0000256" key="23">
    <source>
        <dbReference type="PROSITE-ProRule" id="PRU10141"/>
    </source>
</evidence>
<keyword evidence="30" id="KW-1185">Reference proteome</keyword>
<dbReference type="GO" id="GO:0005886">
    <property type="term" value="C:plasma membrane"/>
    <property type="evidence" value="ECO:0007669"/>
    <property type="project" value="TreeGrafter"/>
</dbReference>
<evidence type="ECO:0000259" key="28">
    <source>
        <dbReference type="PROSITE" id="PS50835"/>
    </source>
</evidence>
<keyword evidence="9 31" id="KW-0418">Kinase</keyword>
<evidence type="ECO:0000256" key="19">
    <source>
        <dbReference type="PIRSR" id="PIRSR000615-1"/>
    </source>
</evidence>
<dbReference type="InterPro" id="IPR003598">
    <property type="entry name" value="Ig_sub2"/>
</dbReference>
<dbReference type="SUPFAM" id="SSF56112">
    <property type="entry name" value="Protein kinase-like (PK-like)"/>
    <property type="match status" value="1"/>
</dbReference>
<dbReference type="InterPro" id="IPR050122">
    <property type="entry name" value="RTK"/>
</dbReference>
<evidence type="ECO:0000256" key="8">
    <source>
        <dbReference type="ARBA" id="ARBA00022741"/>
    </source>
</evidence>
<dbReference type="Pfam" id="PF07679">
    <property type="entry name" value="I-set"/>
    <property type="match status" value="1"/>
</dbReference>